<evidence type="ECO:0000256" key="10">
    <source>
        <dbReference type="ARBA" id="ARBA00022825"/>
    </source>
</evidence>
<evidence type="ECO:0000256" key="1">
    <source>
        <dbReference type="ARBA" id="ARBA00001913"/>
    </source>
</evidence>
<dbReference type="CDD" id="cd07475">
    <property type="entry name" value="Peptidases_S8_C5a_Peptidase"/>
    <property type="match status" value="1"/>
</dbReference>
<keyword evidence="7 15" id="KW-0732">Signal</keyword>
<dbReference type="Pfam" id="PF04122">
    <property type="entry name" value="CW_binding_2"/>
    <property type="match status" value="3"/>
</dbReference>
<keyword evidence="9 13" id="KW-0378">Hydrolase</keyword>
<evidence type="ECO:0000256" key="8">
    <source>
        <dbReference type="ARBA" id="ARBA00022737"/>
    </source>
</evidence>
<feature type="active site" description="Charge relay system" evidence="12 13">
    <location>
        <position position="257"/>
    </location>
</feature>
<dbReference type="Pfam" id="PF00082">
    <property type="entry name" value="Peptidase_S8"/>
    <property type="match status" value="1"/>
</dbReference>
<keyword evidence="10 13" id="KW-0720">Serine protease</keyword>
<evidence type="ECO:0000256" key="13">
    <source>
        <dbReference type="PROSITE-ProRule" id="PRU01240"/>
    </source>
</evidence>
<dbReference type="GO" id="GO:0004252">
    <property type="term" value="F:serine-type endopeptidase activity"/>
    <property type="evidence" value="ECO:0007669"/>
    <property type="project" value="UniProtKB-UniRule"/>
</dbReference>
<evidence type="ECO:0000256" key="4">
    <source>
        <dbReference type="ARBA" id="ARBA00022512"/>
    </source>
</evidence>
<feature type="signal peptide" evidence="15">
    <location>
        <begin position="1"/>
        <end position="19"/>
    </location>
</feature>
<evidence type="ECO:0000256" key="3">
    <source>
        <dbReference type="ARBA" id="ARBA00011073"/>
    </source>
</evidence>
<dbReference type="OrthoDB" id="9798386at2"/>
<feature type="domain" description="C5a peptidase/Subtilisin-like protease SBT2-like Fn3-like" evidence="18">
    <location>
        <begin position="671"/>
        <end position="809"/>
    </location>
</feature>
<dbReference type="InterPro" id="IPR003137">
    <property type="entry name" value="PA_domain"/>
</dbReference>
<dbReference type="GO" id="GO:0006508">
    <property type="term" value="P:proteolysis"/>
    <property type="evidence" value="ECO:0007669"/>
    <property type="project" value="UniProtKB-KW"/>
</dbReference>
<dbReference type="Gene3D" id="3.40.50.12090">
    <property type="match status" value="2"/>
</dbReference>
<feature type="active site" description="Charge relay system" evidence="12 13">
    <location>
        <position position="580"/>
    </location>
</feature>
<dbReference type="Proteomes" id="UP000257143">
    <property type="component" value="Unassembled WGS sequence"/>
</dbReference>
<dbReference type="PROSITE" id="PS00138">
    <property type="entry name" value="SUBTILASE_SER"/>
    <property type="match status" value="1"/>
</dbReference>
<feature type="active site" description="Charge relay system" evidence="12 13">
    <location>
        <position position="191"/>
    </location>
</feature>
<dbReference type="PROSITE" id="PS00137">
    <property type="entry name" value="SUBTILASE_HIS"/>
    <property type="match status" value="1"/>
</dbReference>
<keyword evidence="4" id="KW-0134">Cell wall</keyword>
<dbReference type="PROSITE" id="PS00136">
    <property type="entry name" value="SUBTILASE_ASP"/>
    <property type="match status" value="1"/>
</dbReference>
<dbReference type="SUPFAM" id="SSF52743">
    <property type="entry name" value="Subtilisin-like"/>
    <property type="match status" value="1"/>
</dbReference>
<dbReference type="InterPro" id="IPR046450">
    <property type="entry name" value="PA_dom_sf"/>
</dbReference>
<evidence type="ECO:0000256" key="5">
    <source>
        <dbReference type="ARBA" id="ARBA00022525"/>
    </source>
</evidence>
<keyword evidence="20" id="KW-1185">Reference proteome</keyword>
<evidence type="ECO:0000256" key="9">
    <source>
        <dbReference type="ARBA" id="ARBA00022801"/>
    </source>
</evidence>
<dbReference type="Gene3D" id="2.60.40.1710">
    <property type="entry name" value="Subtilisin-like superfamily"/>
    <property type="match status" value="1"/>
</dbReference>
<feature type="domain" description="PA" evidence="17">
    <location>
        <begin position="440"/>
        <end position="510"/>
    </location>
</feature>
<reference evidence="20" key="1">
    <citation type="submission" date="2017-11" db="EMBL/GenBank/DDBJ databases">
        <authorList>
            <person name="Zhu W."/>
        </authorList>
    </citation>
    <scope>NUCLEOTIDE SEQUENCE [LARGE SCALE GENOMIC DNA]</scope>
    <source>
        <strain evidence="20">CAU 1183</strain>
    </source>
</reference>
<proteinExistence type="inferred from homology"/>
<evidence type="ECO:0000259" key="17">
    <source>
        <dbReference type="Pfam" id="PF02225"/>
    </source>
</evidence>
<dbReference type="Gene3D" id="3.40.50.200">
    <property type="entry name" value="Peptidase S8/S53 domain"/>
    <property type="match status" value="1"/>
</dbReference>
<comment type="subcellular location">
    <subcellularLocation>
        <location evidence="2">Secreted</location>
    </subcellularLocation>
</comment>
<evidence type="ECO:0000256" key="2">
    <source>
        <dbReference type="ARBA" id="ARBA00004613"/>
    </source>
</evidence>
<comment type="similarity">
    <text evidence="3 13 14">Belongs to the peptidase S8 family.</text>
</comment>
<dbReference type="CDD" id="cd02133">
    <property type="entry name" value="PA_C5a_like"/>
    <property type="match status" value="1"/>
</dbReference>
<keyword evidence="6 13" id="KW-0645">Protease</keyword>
<dbReference type="InterPro" id="IPR010435">
    <property type="entry name" value="C5a/SBT2-like_Fn3"/>
</dbReference>
<dbReference type="InterPro" id="IPR000209">
    <property type="entry name" value="Peptidase_S8/S53_dom"/>
</dbReference>
<sequence length="1538" mass="166547">MRKLLAVVLVLLLTFSNFSVISANPQKVDPVELKKEVTTKDKIKKEELEKQYKETDKVRVIVEVQGEPAITYATGQGKKFSELSKAKKEELQASALKAQEKVKNELSKKKLDVEYKESFTTVFNGFSGIVEFGKIAAIEKLAGVTNVTISNEYERPKADPEMRYSKELVEAQKTWDEYGYDGEGMIVGVIDSGVDPSHKDFILTNENGAELTKDSVLNFRYKENLPGKYYTAKVPYGYNYMDENEEIRDLGPDASMHGMHVAGTVGANGDEENGGIKGVAPEAQILALKVFGNDPMMPSTWGDIYIKAIDDAIILGADVLNMSLGSTASFVDETDPEQQAIENAVENGVLMSISAGNSAHLGNGFFNPYASNPDIGVVGSPGLSYDSLQVASIENSYMDMDALEYAFGKNSGLVPFMSASSVHPNDLGGTYEFEFVGTGTADDFAGKDLTGKFAFVVRGNSFVDTAYNAQDANAAGVIVYNHSDGWVNMASESDIVIPQLFMAKTDGELLREQLDAGEKVTVSFNGDTLTAANPLADSMSDFSSWGVTPNLDFKPEITAPGGNILSTFQDNKYGTMSGTSMAAPHVSGGSALVLQRVDEEFDLEGKSRVEMAKNILMNTAEPIIDKGAVNDAFDTELPYSPRRQGAGIMQLHKAISTPVVVTEKETGEAKVALKEVGDKFNFTLEATNYGDKEVAYDVTANVQTDFQVWGLLGNAYVTGTLDQLEAAELQADVKVNNGKSIVTIPAGKTATIKVEVDLSKAKVFTVNDDGVFMNLDPNEVFPNGYFVEGFVTLSDAKADELPDLSVPYVGFAGDWNAAPILDELAYDENDSFYEEAAMLSDGQDGFYYYLGNDPVTGKNSTANIAISPNGDSANDEIIPLLSFLRNAKTVEYSVLDKDKKSLRKIKSESDIRKNYFDGGLDSPYRLNPNVFWDGTVKNKVVADGQYYLEIAATIDYKGKEAQKLQVPVIVDTVAPKLNANLEGNKVTFSSSDDRSGVSYVEVVLNGKSHEILPATAKEYTFTKKIGPKDGVTLVAVDNAGNSKEIEVQEQLNPNKPVVEVYSPETFGIYNTSEIEVFGTVTADSKIVDFTVEGEPVELEKFDKGVYFFDTFVEFEDGDHPLHIYAKDEKGNETSLSNSRLFFVDTTAPGIKVKSPSFVDHKTTSAKLVAQLTDNFDELIYTVDGNEEFAQQMSGDKMKAISKEVTTEVSLEPGENVFNLEVVDVAGNTTTKEVSIYRATSAEDQAVSRISGPDRYKTAVAVSKDGWASADTVVLAQGNDFADALAGIPLAEKYDAPLLLTQPTKYTEVTKAEIERLGATTVYLLGGEVAISADVEAALTKQGLEVIRLAGHSRVDTAIEIANEVVEEGSSEQAVLVNGYNFPDALSVASYAAEAGIPILLTQTDKLPDATKQLLKDLYVDETLVIGGPVAISEKVAKLVPNPERISGHSREDTAVAVAEYFDVDSTKYYVTTGADFPDALTVAARAAKDNTGVLLVRNSVSEGVGTFITENDIDWVKVIGGPLAVSDKILNELKKLVD</sequence>
<feature type="domain" description="Peptidase S8/S53" evidence="16">
    <location>
        <begin position="182"/>
        <end position="647"/>
    </location>
</feature>
<organism evidence="19 20">
    <name type="scientific">Oceanobacillus arenosus</name>
    <dbReference type="NCBI Taxonomy" id="1229153"/>
    <lineage>
        <taxon>Bacteria</taxon>
        <taxon>Bacillati</taxon>
        <taxon>Bacillota</taxon>
        <taxon>Bacilli</taxon>
        <taxon>Bacillales</taxon>
        <taxon>Bacillaceae</taxon>
        <taxon>Oceanobacillus</taxon>
    </lineage>
</organism>
<evidence type="ECO:0000256" key="15">
    <source>
        <dbReference type="SAM" id="SignalP"/>
    </source>
</evidence>
<dbReference type="InterPro" id="IPR013783">
    <property type="entry name" value="Ig-like_fold"/>
</dbReference>
<dbReference type="Gene3D" id="2.60.40.10">
    <property type="entry name" value="Immunoglobulins"/>
    <property type="match status" value="1"/>
</dbReference>
<protein>
    <submittedName>
        <fullName evidence="19">Lactocepin</fullName>
    </submittedName>
</protein>
<evidence type="ECO:0000256" key="11">
    <source>
        <dbReference type="ARBA" id="ARBA00022837"/>
    </source>
</evidence>
<evidence type="ECO:0000313" key="20">
    <source>
        <dbReference type="Proteomes" id="UP000257143"/>
    </source>
</evidence>
<dbReference type="GO" id="GO:0005576">
    <property type="term" value="C:extracellular region"/>
    <property type="evidence" value="ECO:0007669"/>
    <property type="project" value="UniProtKB-SubCell"/>
</dbReference>
<dbReference type="InterPro" id="IPR015500">
    <property type="entry name" value="Peptidase_S8_subtilisin-rel"/>
</dbReference>
<dbReference type="InterPro" id="IPR007253">
    <property type="entry name" value="Cell_wall-bd_2"/>
</dbReference>
<evidence type="ECO:0000313" key="19">
    <source>
        <dbReference type="EMBL" id="RDW22478.1"/>
    </source>
</evidence>
<dbReference type="Gene3D" id="3.50.30.30">
    <property type="match status" value="1"/>
</dbReference>
<keyword evidence="11" id="KW-0106">Calcium</keyword>
<evidence type="ECO:0000256" key="7">
    <source>
        <dbReference type="ARBA" id="ARBA00022729"/>
    </source>
</evidence>
<dbReference type="PROSITE" id="PS51892">
    <property type="entry name" value="SUBTILASE"/>
    <property type="match status" value="1"/>
</dbReference>
<gene>
    <name evidence="19" type="ORF">CWR48_00425</name>
</gene>
<dbReference type="Pfam" id="PF02225">
    <property type="entry name" value="PA"/>
    <property type="match status" value="1"/>
</dbReference>
<dbReference type="Pfam" id="PF06280">
    <property type="entry name" value="fn3_5"/>
    <property type="match status" value="1"/>
</dbReference>
<evidence type="ECO:0000256" key="14">
    <source>
        <dbReference type="RuleBase" id="RU003355"/>
    </source>
</evidence>
<dbReference type="PANTHER" id="PTHR43806">
    <property type="entry name" value="PEPTIDASE S8"/>
    <property type="match status" value="1"/>
</dbReference>
<evidence type="ECO:0000256" key="6">
    <source>
        <dbReference type="ARBA" id="ARBA00022670"/>
    </source>
</evidence>
<name>A0A3D8Q3N9_9BACI</name>
<dbReference type="PRINTS" id="PR00723">
    <property type="entry name" value="SUBTILISIN"/>
</dbReference>
<keyword evidence="5" id="KW-0964">Secreted</keyword>
<comment type="cofactor">
    <cofactor evidence="1">
        <name>Ca(2+)</name>
        <dbReference type="ChEBI" id="CHEBI:29108"/>
    </cofactor>
</comment>
<keyword evidence="8" id="KW-0677">Repeat</keyword>
<feature type="chain" id="PRO_5039377589" evidence="15">
    <location>
        <begin position="20"/>
        <end position="1538"/>
    </location>
</feature>
<dbReference type="InterPro" id="IPR023827">
    <property type="entry name" value="Peptidase_S8_Asp-AS"/>
</dbReference>
<evidence type="ECO:0000259" key="16">
    <source>
        <dbReference type="Pfam" id="PF00082"/>
    </source>
</evidence>
<dbReference type="GO" id="GO:0016020">
    <property type="term" value="C:membrane"/>
    <property type="evidence" value="ECO:0007669"/>
    <property type="project" value="InterPro"/>
</dbReference>
<dbReference type="EMBL" id="PIOC01000001">
    <property type="protein sequence ID" value="RDW22478.1"/>
    <property type="molecule type" value="Genomic_DNA"/>
</dbReference>
<dbReference type="InterPro" id="IPR036852">
    <property type="entry name" value="Peptidase_S8/S53_dom_sf"/>
</dbReference>
<accession>A0A3D8Q3N9</accession>
<evidence type="ECO:0000256" key="12">
    <source>
        <dbReference type="PIRSR" id="PIRSR615500-1"/>
    </source>
</evidence>
<dbReference type="SUPFAM" id="SSF52025">
    <property type="entry name" value="PA domain"/>
    <property type="match status" value="1"/>
</dbReference>
<dbReference type="InterPro" id="IPR023828">
    <property type="entry name" value="Peptidase_S8_Ser-AS"/>
</dbReference>
<dbReference type="InterPro" id="IPR022398">
    <property type="entry name" value="Peptidase_S8_His-AS"/>
</dbReference>
<dbReference type="PANTHER" id="PTHR43806:SF11">
    <property type="entry name" value="CEREVISIN-RELATED"/>
    <property type="match status" value="1"/>
</dbReference>
<dbReference type="InterPro" id="IPR034216">
    <property type="entry name" value="C5a_Peptidase"/>
</dbReference>
<dbReference type="InterPro" id="IPR050131">
    <property type="entry name" value="Peptidase_S8_subtilisin-like"/>
</dbReference>
<comment type="caution">
    <text evidence="19">The sequence shown here is derived from an EMBL/GenBank/DDBJ whole genome shotgun (WGS) entry which is preliminary data.</text>
</comment>
<evidence type="ECO:0000259" key="18">
    <source>
        <dbReference type="Pfam" id="PF06280"/>
    </source>
</evidence>